<sequence>MPYGAVCCSSSSFLPKNFGDTKSVPSDKLSLLHAHVTASRSWTGGTGKRSFTYTRERGGGVRNGVTKGLSVMELRWGETESDPSRDFCSSAGTAPGTSGWLVQLQCAKGEMGRLRGGCHRR</sequence>
<accession>A0A9Q8Q504</accession>
<reference evidence="1" key="1">
    <citation type="submission" date="2021-11" db="EMBL/GenBank/DDBJ databases">
        <title>Purpureocillium_takamizusanense_genome.</title>
        <authorList>
            <person name="Nguyen N.-H."/>
        </authorList>
    </citation>
    <scope>NUCLEOTIDE SEQUENCE</scope>
    <source>
        <strain evidence="1">PT3</strain>
    </source>
</reference>
<dbReference type="KEGG" id="ptkz:JDV02_010829"/>
<dbReference type="RefSeq" id="XP_047837290.1">
    <property type="nucleotide sequence ID" value="XM_047992566.1"/>
</dbReference>
<evidence type="ECO:0000313" key="2">
    <source>
        <dbReference type="Proteomes" id="UP000829364"/>
    </source>
</evidence>
<keyword evidence="2" id="KW-1185">Reference proteome</keyword>
<gene>
    <name evidence="1" type="ORF">JDV02_010829</name>
</gene>
<name>A0A9Q8Q504_9HYPO</name>
<organism evidence="1 2">
    <name type="scientific">Purpureocillium takamizusanense</name>
    <dbReference type="NCBI Taxonomy" id="2060973"/>
    <lineage>
        <taxon>Eukaryota</taxon>
        <taxon>Fungi</taxon>
        <taxon>Dikarya</taxon>
        <taxon>Ascomycota</taxon>
        <taxon>Pezizomycotina</taxon>
        <taxon>Sordariomycetes</taxon>
        <taxon>Hypocreomycetidae</taxon>
        <taxon>Hypocreales</taxon>
        <taxon>Ophiocordycipitaceae</taxon>
        <taxon>Purpureocillium</taxon>
    </lineage>
</organism>
<protein>
    <submittedName>
        <fullName evidence="1">Uncharacterized protein</fullName>
    </submittedName>
</protein>
<dbReference type="AlphaFoldDB" id="A0A9Q8Q504"/>
<evidence type="ECO:0000313" key="1">
    <source>
        <dbReference type="EMBL" id="UNI13809.1"/>
    </source>
</evidence>
<dbReference type="GeneID" id="72072746"/>
<dbReference type="EMBL" id="CP086354">
    <property type="protein sequence ID" value="UNI13809.1"/>
    <property type="molecule type" value="Genomic_DNA"/>
</dbReference>
<dbReference type="Proteomes" id="UP000829364">
    <property type="component" value="Chromosome 1"/>
</dbReference>
<proteinExistence type="predicted"/>